<dbReference type="PANTHER" id="PTHR47338">
    <property type="entry name" value="ZN(II)2CYS6 TRANSCRIPTION FACTOR (EUROFUNG)-RELATED"/>
    <property type="match status" value="1"/>
</dbReference>
<dbReference type="GO" id="GO:0046872">
    <property type="term" value="F:metal ion binding"/>
    <property type="evidence" value="ECO:0007669"/>
    <property type="project" value="UniProtKB-KW"/>
</dbReference>
<reference evidence="6 7" key="1">
    <citation type="submission" date="2017-05" db="EMBL/GenBank/DDBJ databases">
        <title>Genome sequence for an aflatoxigenic pathogen of Argentinian peanut, Aspergillus arachidicola.</title>
        <authorList>
            <person name="Moore G."/>
            <person name="Beltz S.B."/>
            <person name="Mack B.M."/>
        </authorList>
    </citation>
    <scope>NUCLEOTIDE SEQUENCE [LARGE SCALE GENOMIC DNA]</scope>
    <source>
        <strain evidence="6 7">CBS 117610</strain>
    </source>
</reference>
<gene>
    <name evidence="6" type="ORF">AARAC_008408</name>
</gene>
<protein>
    <recommendedName>
        <fullName evidence="8">Transcription factor domain-containing protein</fullName>
    </recommendedName>
</protein>
<dbReference type="Proteomes" id="UP000231358">
    <property type="component" value="Unassembled WGS sequence"/>
</dbReference>
<dbReference type="STRING" id="656916.A0A2G7G835"/>
<evidence type="ECO:0000256" key="4">
    <source>
        <dbReference type="ARBA" id="ARBA00023163"/>
    </source>
</evidence>
<dbReference type="InterPro" id="IPR050815">
    <property type="entry name" value="TF_fung"/>
</dbReference>
<evidence type="ECO:0000313" key="7">
    <source>
        <dbReference type="Proteomes" id="UP000231358"/>
    </source>
</evidence>
<evidence type="ECO:0000256" key="1">
    <source>
        <dbReference type="ARBA" id="ARBA00004123"/>
    </source>
</evidence>
<keyword evidence="3" id="KW-0805">Transcription regulation</keyword>
<accession>A0A2G7G835</accession>
<keyword evidence="2" id="KW-0479">Metal-binding</keyword>
<proteinExistence type="predicted"/>
<dbReference type="GO" id="GO:0005634">
    <property type="term" value="C:nucleus"/>
    <property type="evidence" value="ECO:0007669"/>
    <property type="project" value="UniProtKB-SubCell"/>
</dbReference>
<keyword evidence="5" id="KW-0539">Nucleus</keyword>
<dbReference type="EMBL" id="NEXV01000082">
    <property type="protein sequence ID" value="PIG89004.1"/>
    <property type="molecule type" value="Genomic_DNA"/>
</dbReference>
<sequence length="395" mass="44141">MHYEYGAALEARGRVTLIYLDRESVVVVVDDLFFDRAYPFAPIGHQQRYYARTTHESDAREPFTSLQYAMRTLAASMGTQFQGVLPLLYTHTNCLLEVWEQNMPNEALLIDVVQAAGHCFHLVHLVKLDRIDDPNSWQTSSLSWVEIEEIGRTFWTAYALDRYANLANGLPLALNDQMANPHPPTRSRDRISTSTGCYDRISGLGYGEKGRPAAITLREIDQRILNPTSQECIAHHRALGTILSHEVQTTLSSVAAGFEPCDPTVFFTDMLTQTTVLVLFTALNSVPEAADMLQDLYGSYETKASMAMKRVLGQAQKLSRIGSFKARLVHPFAPIALFIGAEFSRSCEGFNHKLAAQFKAISAALINMEPVNNLARMLELELQRNLEIVPVAIGF</sequence>
<comment type="subcellular location">
    <subcellularLocation>
        <location evidence="1">Nucleus</location>
    </subcellularLocation>
</comment>
<evidence type="ECO:0000256" key="3">
    <source>
        <dbReference type="ARBA" id="ARBA00023015"/>
    </source>
</evidence>
<dbReference type="AlphaFoldDB" id="A0A2G7G835"/>
<comment type="caution">
    <text evidence="6">The sequence shown here is derived from an EMBL/GenBank/DDBJ whole genome shotgun (WGS) entry which is preliminary data.</text>
</comment>
<keyword evidence="7" id="KW-1185">Reference proteome</keyword>
<evidence type="ECO:0000256" key="5">
    <source>
        <dbReference type="ARBA" id="ARBA00023242"/>
    </source>
</evidence>
<keyword evidence="4" id="KW-0804">Transcription</keyword>
<evidence type="ECO:0000256" key="2">
    <source>
        <dbReference type="ARBA" id="ARBA00022723"/>
    </source>
</evidence>
<evidence type="ECO:0000313" key="6">
    <source>
        <dbReference type="EMBL" id="PIG89004.1"/>
    </source>
</evidence>
<name>A0A2G7G835_9EURO</name>
<organism evidence="6 7">
    <name type="scientific">Aspergillus arachidicola</name>
    <dbReference type="NCBI Taxonomy" id="656916"/>
    <lineage>
        <taxon>Eukaryota</taxon>
        <taxon>Fungi</taxon>
        <taxon>Dikarya</taxon>
        <taxon>Ascomycota</taxon>
        <taxon>Pezizomycotina</taxon>
        <taxon>Eurotiomycetes</taxon>
        <taxon>Eurotiomycetidae</taxon>
        <taxon>Eurotiales</taxon>
        <taxon>Aspergillaceae</taxon>
        <taxon>Aspergillus</taxon>
        <taxon>Aspergillus subgen. Circumdati</taxon>
    </lineage>
</organism>
<dbReference type="PANTHER" id="PTHR47338:SF3">
    <property type="entry name" value="C6 FINGER DOMAIN TRANSCRIPTION FACTOR DBAA-RELATED"/>
    <property type="match status" value="1"/>
</dbReference>
<evidence type="ECO:0008006" key="8">
    <source>
        <dbReference type="Google" id="ProtNLM"/>
    </source>
</evidence>
<dbReference type="GO" id="GO:0000981">
    <property type="term" value="F:DNA-binding transcription factor activity, RNA polymerase II-specific"/>
    <property type="evidence" value="ECO:0007669"/>
    <property type="project" value="InterPro"/>
</dbReference>
<dbReference type="CDD" id="cd12148">
    <property type="entry name" value="fungal_TF_MHR"/>
    <property type="match status" value="1"/>
</dbReference>